<evidence type="ECO:0000313" key="8">
    <source>
        <dbReference type="EMBL" id="KXN67358.1"/>
    </source>
</evidence>
<keyword evidence="4" id="KW-0804">Transcription</keyword>
<reference evidence="8 9" key="1">
    <citation type="journal article" date="2015" name="Genome Biol. Evol.">
        <title>Phylogenomic analyses indicate that early fungi evolved digesting cell walls of algal ancestors of land plants.</title>
        <authorList>
            <person name="Chang Y."/>
            <person name="Wang S."/>
            <person name="Sekimoto S."/>
            <person name="Aerts A.L."/>
            <person name="Choi C."/>
            <person name="Clum A."/>
            <person name="LaButti K.M."/>
            <person name="Lindquist E.A."/>
            <person name="Yee Ngan C."/>
            <person name="Ohm R.A."/>
            <person name="Salamov A.A."/>
            <person name="Grigoriev I.V."/>
            <person name="Spatafora J.W."/>
            <person name="Berbee M.L."/>
        </authorList>
    </citation>
    <scope>NUCLEOTIDE SEQUENCE [LARGE SCALE GENOMIC DNA]</scope>
    <source>
        <strain evidence="8 9">NRRL 28638</strain>
    </source>
</reference>
<evidence type="ECO:0000256" key="4">
    <source>
        <dbReference type="ARBA" id="ARBA00023163"/>
    </source>
</evidence>
<evidence type="ECO:0000256" key="5">
    <source>
        <dbReference type="ARBA" id="ARBA00023242"/>
    </source>
</evidence>
<organism evidence="8 9">
    <name type="scientific">Conidiobolus coronatus (strain ATCC 28846 / CBS 209.66 / NRRL 28638)</name>
    <name type="common">Delacroixia coronata</name>
    <dbReference type="NCBI Taxonomy" id="796925"/>
    <lineage>
        <taxon>Eukaryota</taxon>
        <taxon>Fungi</taxon>
        <taxon>Fungi incertae sedis</taxon>
        <taxon>Zoopagomycota</taxon>
        <taxon>Entomophthoromycotina</taxon>
        <taxon>Entomophthoromycetes</taxon>
        <taxon>Entomophthorales</taxon>
        <taxon>Ancylistaceae</taxon>
        <taxon>Conidiobolus</taxon>
    </lineage>
</organism>
<dbReference type="PANTHER" id="PTHR47338:SF5">
    <property type="entry name" value="ZN(II)2CYS6 TRANSCRIPTION FACTOR (EUROFUNG)"/>
    <property type="match status" value="1"/>
</dbReference>
<sequence length="750" mass="83892">MEKLLQPLKNLELRGLSGGDGSMGDGDSERNPLSPDQSNRVSSLRDNDSSTALLEGENYSLPDCSLLFPSLPTPPTLPVPQVSPEVSEHLISLYFAYQHPLLSMIHRTTFLQNLQAGKQCSLLLYTMYAFASRFSSHPEVAASPPYTAGEQYISHAKLLLESSTYSTPSLSTVQGLVLISLHEYGCNRYPTAWMYSGLAVRMGQHLNLYCADKDDGRPSKLDWIEIETRRRVWFGCCLMDRLISTKTSWPMAIHDEDCQVKFPSDDYNWENNINPILESSEATYSFHSQVSRGGMVTVPDHMSQFAKILSLMAQVNQFSNRPSGGRSRPSADQEQLVRLDSSLLEWTFALPPHLTYSPKMMSNPTPETQMTFAAIVMIHSLYQAIVIILHRSNLGRYLHQLEPIHDQHLSPLRCIAATEAIVQMVKELGAHSFLHYIPFYPYVLYEAGTILVNRCFSNDSAVATSARSDLQLIYLTLKSFEPFWGIAQTYCTSLKGLYALRISRDSNPDNSNANPASSMPNTEVLTWLVPLKSSLHEWYPYLEKLAANMDDDFLSKPPEIPTPATQQSATQDLPSEGTFPNFSSEQTASKTPNGMGGATMSQDQPTMAFSQTPNMMNPPQMVPQTASFDPSLLGLGGQNFDQSSMDAIMQMGLGSGMFADQMNMGSQHGQSVTQGYNMMGNTDLFNSLTQDPFFDVNNMLNNNMSSMHHNNQQMNMHQHTSPHQHPHHPHHQQHQQQQQQQQHPGSSSYQ</sequence>
<dbReference type="GO" id="GO:0003677">
    <property type="term" value="F:DNA binding"/>
    <property type="evidence" value="ECO:0007669"/>
    <property type="project" value="InterPro"/>
</dbReference>
<dbReference type="STRING" id="796925.A0A137NXG2"/>
<evidence type="ECO:0000313" key="9">
    <source>
        <dbReference type="Proteomes" id="UP000070444"/>
    </source>
</evidence>
<feature type="region of interest" description="Disordered" evidence="6">
    <location>
        <begin position="1"/>
        <end position="47"/>
    </location>
</feature>
<feature type="region of interest" description="Disordered" evidence="6">
    <location>
        <begin position="714"/>
        <end position="750"/>
    </location>
</feature>
<dbReference type="OrthoDB" id="2123952at2759"/>
<dbReference type="GO" id="GO:0006351">
    <property type="term" value="P:DNA-templated transcription"/>
    <property type="evidence" value="ECO:0007669"/>
    <property type="project" value="InterPro"/>
</dbReference>
<dbReference type="EMBL" id="KQ964642">
    <property type="protein sequence ID" value="KXN67358.1"/>
    <property type="molecule type" value="Genomic_DNA"/>
</dbReference>
<name>A0A137NXG2_CONC2</name>
<feature type="compositionally biased region" description="Basic residues" evidence="6">
    <location>
        <begin position="720"/>
        <end position="733"/>
    </location>
</feature>
<accession>A0A137NXG2</accession>
<dbReference type="CDD" id="cd12148">
    <property type="entry name" value="fungal_TF_MHR"/>
    <property type="match status" value="1"/>
</dbReference>
<evidence type="ECO:0000256" key="3">
    <source>
        <dbReference type="ARBA" id="ARBA00023015"/>
    </source>
</evidence>
<keyword evidence="9" id="KW-1185">Reference proteome</keyword>
<feature type="compositionally biased region" description="Low complexity" evidence="6">
    <location>
        <begin position="734"/>
        <end position="744"/>
    </location>
</feature>
<evidence type="ECO:0000259" key="7">
    <source>
        <dbReference type="SMART" id="SM00906"/>
    </source>
</evidence>
<dbReference type="GO" id="GO:0005634">
    <property type="term" value="C:nucleus"/>
    <property type="evidence" value="ECO:0007669"/>
    <property type="project" value="UniProtKB-SubCell"/>
</dbReference>
<dbReference type="GO" id="GO:0008270">
    <property type="term" value="F:zinc ion binding"/>
    <property type="evidence" value="ECO:0007669"/>
    <property type="project" value="InterPro"/>
</dbReference>
<comment type="subcellular location">
    <subcellularLocation>
        <location evidence="1">Nucleus</location>
    </subcellularLocation>
</comment>
<dbReference type="GO" id="GO:0000981">
    <property type="term" value="F:DNA-binding transcription factor activity, RNA polymerase II-specific"/>
    <property type="evidence" value="ECO:0007669"/>
    <property type="project" value="InterPro"/>
</dbReference>
<gene>
    <name evidence="8" type="ORF">CONCODRAFT_52483</name>
</gene>
<keyword evidence="5" id="KW-0539">Nucleus</keyword>
<dbReference type="InterPro" id="IPR050815">
    <property type="entry name" value="TF_fung"/>
</dbReference>
<dbReference type="PANTHER" id="PTHR47338">
    <property type="entry name" value="ZN(II)2CYS6 TRANSCRIPTION FACTOR (EUROFUNG)-RELATED"/>
    <property type="match status" value="1"/>
</dbReference>
<dbReference type="InterPro" id="IPR007219">
    <property type="entry name" value="XnlR_reg_dom"/>
</dbReference>
<feature type="compositionally biased region" description="Polar residues" evidence="6">
    <location>
        <begin position="563"/>
        <end position="592"/>
    </location>
</feature>
<evidence type="ECO:0000256" key="1">
    <source>
        <dbReference type="ARBA" id="ARBA00004123"/>
    </source>
</evidence>
<dbReference type="OMA" id="ANQMITA"/>
<feature type="region of interest" description="Disordered" evidence="6">
    <location>
        <begin position="554"/>
        <end position="601"/>
    </location>
</feature>
<feature type="domain" description="Xylanolytic transcriptional activator regulatory" evidence="7">
    <location>
        <begin position="192"/>
        <end position="269"/>
    </location>
</feature>
<evidence type="ECO:0000256" key="2">
    <source>
        <dbReference type="ARBA" id="ARBA00022723"/>
    </source>
</evidence>
<keyword evidence="3" id="KW-0805">Transcription regulation</keyword>
<keyword evidence="2" id="KW-0479">Metal-binding</keyword>
<dbReference type="AlphaFoldDB" id="A0A137NXG2"/>
<evidence type="ECO:0000256" key="6">
    <source>
        <dbReference type="SAM" id="MobiDB-lite"/>
    </source>
</evidence>
<protein>
    <recommendedName>
        <fullName evidence="7">Xylanolytic transcriptional activator regulatory domain-containing protein</fullName>
    </recommendedName>
</protein>
<proteinExistence type="predicted"/>
<dbReference type="Proteomes" id="UP000070444">
    <property type="component" value="Unassembled WGS sequence"/>
</dbReference>
<dbReference type="SMART" id="SM00906">
    <property type="entry name" value="Fungal_trans"/>
    <property type="match status" value="1"/>
</dbReference>
<dbReference type="Pfam" id="PF04082">
    <property type="entry name" value="Fungal_trans"/>
    <property type="match status" value="1"/>
</dbReference>